<gene>
    <name evidence="10" type="ORF">M231_04810</name>
</gene>
<dbReference type="Pfam" id="PF19431">
    <property type="entry name" value="MEKK4_N"/>
    <property type="match status" value="1"/>
</dbReference>
<comment type="caution">
    <text evidence="10">The sequence shown here is derived from an EMBL/GenBank/DDBJ whole genome shotgun (WGS) entry which is preliminary data.</text>
</comment>
<dbReference type="FunCoup" id="A0A4Q1BJL5">
    <property type="interactions" value="364"/>
</dbReference>
<dbReference type="PROSITE" id="PS00108">
    <property type="entry name" value="PROTEIN_KINASE_ST"/>
    <property type="match status" value="1"/>
</dbReference>
<evidence type="ECO:0000313" key="11">
    <source>
        <dbReference type="Proteomes" id="UP000289152"/>
    </source>
</evidence>
<feature type="region of interest" description="Disordered" evidence="8">
    <location>
        <begin position="840"/>
        <end position="869"/>
    </location>
</feature>
<keyword evidence="2" id="KW-0723">Serine/threonine-protein kinase</keyword>
<dbReference type="PROSITE" id="PS00107">
    <property type="entry name" value="PROTEIN_KINASE_ATP"/>
    <property type="match status" value="1"/>
</dbReference>
<dbReference type="InterPro" id="IPR045801">
    <property type="entry name" value="MEKK4_N"/>
</dbReference>
<dbReference type="CDD" id="cd06626">
    <property type="entry name" value="STKc_MEKK4"/>
    <property type="match status" value="1"/>
</dbReference>
<feature type="compositionally biased region" description="Low complexity" evidence="8">
    <location>
        <begin position="104"/>
        <end position="115"/>
    </location>
</feature>
<sequence>MSNPSSPLRYDVEAALQPPAPRVRVRVKFPDVAGDSSSSEDGDEDDGVGVGIGVHTSPPGVRDDGIRPVEGRASSYPGAILPPTSPTARLTAMVNSSLQNPKITRASTTTAVTRTPSGSSTMPDSVTAPPPSSEHITNNTTIGGYAARMSAPRRPVGRASSSTNSSSHPKGQDEGRRFGGFHPNVMDLADPDADYYQTDLAVGRLEDSGSDDDAASSPRGAFVHVRHPGPHKLEEVEEVLSPGEVRRRAHPLTADMQDGRERLEWQSMLASVLSGDVLKGEESRQGVNRPDDEAVRRDIASSFWWQIRAKLRGRTEDEERRRVEEKRGRFVDRVLEEIDRFQVKISTHPAGMDRRLSAENANDRKLNGSDEVEKKYDAEMSALDQVTYILEKLSVIETLYPTTVAMRAAKPLYNSPELQLRVDALTAWSTVVAALQSQLKILRRWTGSEELDITKPNTTKERALVAKNRYHPFDARARALSQAASTSGTPGNEQAADDTTFLERLMKEDNLKKTFARRTMVDNLAVIVMAKETVIQHSVVFEELKLPNFEYELVRLIAFPGRLIIEALKVRLDAAGKLVSPSQIVIDDMLINFKLIIGLSVVIKKEYEAIVAPDPANRWVIPHCFPSEYDTILTEGLKTFFKLVHWKLRLGSRTMYFSETAVLEKEWKFMYEAAQGIPGGDTVVAEHFCNLVNKLMVRMGNYFDTQLHVPIPIPPGEKPRKKSIEERFGGEKRPMTTDEMLVWFSKILDAVKMRYRKLQRFARRLSSRFDNSAEYSLPDDVLSPFIDQLQATGHFLVYTQVFEERGTYILADGSLWNKPEAVRNLLSRAFSARILSRSPAAANATSPAPDPNIEEDGPDMGQHSDGEDSDLEECAGAYLLLLSPRQNFGWRGAVMTLPQDYIEFSLEDNRVRLIADGPTTRLQLCKELFQASLEDVDPDQQPVQIDCLVPAQAHLPKIQKELRKIARSTQRLNESIIESAAHVRRALGGTPGTQEEVENWYTFASDHGRRVAVHVPDQAKARFVRLLMRLAISWVSFICDNCDPTDWRTFRWTVNALRYAHTVTGGENILHLDSQEFALLRKSVAALVSFLILHFDVLGARSSMEAKKETDRVEAMRRLQRLQENKDDDFLPRATSPMNGGVKQHTDRSIRISLEQRLNAISELEAKRIHLSTDQHLTGQVLDEQVNEDRALVFLAASSSNIALRWQQGAFIGGGANGNVYIGFNLDSGGIMAVKEIRVQDFSNSPQLYKQIKDESDVMSMLSHPNIVEYYGIEVHRDRVYIFEEYCEGGSLANLLEHGRVEDEEVCMVYTLQMLQGLEYLHSKGVEHRDVKPDNILLGTNSTIKFVDFGAAKVIVKGNRTMARTRARRPGPPGLGLGATPNDGMDGFMNSLAGTPMYMAPEVIKNEKSGRLGAMDIWSMGCVLLEIVTGRKPWSNLDNEWAIMFHIGIATQHPPLPDHKEMSQLGIDFIEQCVTLDPAERPTATELLFHPWLASMVQAMTDHAGFQENPTSPTSHSASSTLVETDHSTTYAAHVAEMVKAEQERLTASEGTNSAAATPAEVDPPEM</sequence>
<evidence type="ECO:0000256" key="4">
    <source>
        <dbReference type="ARBA" id="ARBA00022741"/>
    </source>
</evidence>
<feature type="compositionally biased region" description="Acidic residues" evidence="8">
    <location>
        <begin position="38"/>
        <end position="47"/>
    </location>
</feature>
<evidence type="ECO:0000256" key="7">
    <source>
        <dbReference type="PROSITE-ProRule" id="PRU10141"/>
    </source>
</evidence>
<feature type="region of interest" description="Disordered" evidence="8">
    <location>
        <begin position="1"/>
        <end position="84"/>
    </location>
</feature>
<feature type="domain" description="Protein kinase" evidence="9">
    <location>
        <begin position="1206"/>
        <end position="1493"/>
    </location>
</feature>
<protein>
    <submittedName>
        <fullName evidence="10">STE/STE11/SSK protein kinase</fullName>
    </submittedName>
</protein>
<dbReference type="STRING" id="5217.A0A4Q1BJL5"/>
<dbReference type="Pfam" id="PF00069">
    <property type="entry name" value="Pkinase"/>
    <property type="match status" value="1"/>
</dbReference>
<evidence type="ECO:0000256" key="5">
    <source>
        <dbReference type="ARBA" id="ARBA00022777"/>
    </source>
</evidence>
<keyword evidence="5 10" id="KW-0418">Kinase</keyword>
<dbReference type="EMBL" id="SDIL01000057">
    <property type="protein sequence ID" value="RXK37921.1"/>
    <property type="molecule type" value="Genomic_DNA"/>
</dbReference>
<keyword evidence="3" id="KW-0808">Transferase</keyword>
<dbReference type="InterPro" id="IPR008271">
    <property type="entry name" value="Ser/Thr_kinase_AS"/>
</dbReference>
<dbReference type="PROSITE" id="PS50011">
    <property type="entry name" value="PROTEIN_KINASE_DOM"/>
    <property type="match status" value="1"/>
</dbReference>
<reference evidence="10 11" key="1">
    <citation type="submission" date="2016-06" db="EMBL/GenBank/DDBJ databases">
        <title>Evolution of pathogenesis and genome organization in the Tremellales.</title>
        <authorList>
            <person name="Cuomo C."/>
            <person name="Litvintseva A."/>
            <person name="Heitman J."/>
            <person name="Chen Y."/>
            <person name="Sun S."/>
            <person name="Springer D."/>
            <person name="Dromer F."/>
            <person name="Young S."/>
            <person name="Zeng Q."/>
            <person name="Chapman S."/>
            <person name="Gujja S."/>
            <person name="Saif S."/>
            <person name="Birren B."/>
        </authorList>
    </citation>
    <scope>NUCLEOTIDE SEQUENCE [LARGE SCALE GENOMIC DNA]</scope>
    <source>
        <strain evidence="10 11">ATCC 28783</strain>
    </source>
</reference>
<accession>A0A4Q1BJL5</accession>
<evidence type="ECO:0000256" key="2">
    <source>
        <dbReference type="ARBA" id="ARBA00022527"/>
    </source>
</evidence>
<evidence type="ECO:0000259" key="9">
    <source>
        <dbReference type="PROSITE" id="PS50011"/>
    </source>
</evidence>
<organism evidence="10 11">
    <name type="scientific">Tremella mesenterica</name>
    <name type="common">Jelly fungus</name>
    <dbReference type="NCBI Taxonomy" id="5217"/>
    <lineage>
        <taxon>Eukaryota</taxon>
        <taxon>Fungi</taxon>
        <taxon>Dikarya</taxon>
        <taxon>Basidiomycota</taxon>
        <taxon>Agaricomycotina</taxon>
        <taxon>Tremellomycetes</taxon>
        <taxon>Tremellales</taxon>
        <taxon>Tremellaceae</taxon>
        <taxon>Tremella</taxon>
    </lineage>
</organism>
<evidence type="ECO:0000256" key="1">
    <source>
        <dbReference type="ARBA" id="ARBA00006529"/>
    </source>
</evidence>
<dbReference type="PANTHER" id="PTHR48016:SF32">
    <property type="entry name" value="MITOGEN-ACTIVATED PROTEIN KINASE KINASE KINASE 4"/>
    <property type="match status" value="1"/>
</dbReference>
<evidence type="ECO:0000256" key="3">
    <source>
        <dbReference type="ARBA" id="ARBA00022679"/>
    </source>
</evidence>
<dbReference type="InterPro" id="IPR000719">
    <property type="entry name" value="Prot_kinase_dom"/>
</dbReference>
<comment type="similarity">
    <text evidence="1">Belongs to the protein kinase superfamily. STE Ser/Thr protein kinase family. MAP kinase kinase kinase subfamily.</text>
</comment>
<feature type="compositionally biased region" description="Polar residues" evidence="8">
    <location>
        <begin position="159"/>
        <end position="169"/>
    </location>
</feature>
<keyword evidence="4 7" id="KW-0547">Nucleotide-binding</keyword>
<dbReference type="InParanoid" id="A0A4Q1BJL5"/>
<dbReference type="GO" id="GO:0004674">
    <property type="term" value="F:protein serine/threonine kinase activity"/>
    <property type="evidence" value="ECO:0007669"/>
    <property type="project" value="UniProtKB-KW"/>
</dbReference>
<dbReference type="GO" id="GO:0005524">
    <property type="term" value="F:ATP binding"/>
    <property type="evidence" value="ECO:0007669"/>
    <property type="project" value="UniProtKB-UniRule"/>
</dbReference>
<feature type="region of interest" description="Disordered" evidence="8">
    <location>
        <begin position="1542"/>
        <end position="1567"/>
    </location>
</feature>
<dbReference type="InterPro" id="IPR050538">
    <property type="entry name" value="MAP_kinase_kinase_kinase"/>
</dbReference>
<feature type="region of interest" description="Disordered" evidence="8">
    <location>
        <begin position="97"/>
        <end position="186"/>
    </location>
</feature>
<dbReference type="GO" id="GO:0038066">
    <property type="term" value="P:p38MAPK cascade"/>
    <property type="evidence" value="ECO:0007669"/>
    <property type="project" value="TreeGrafter"/>
</dbReference>
<evidence type="ECO:0000256" key="8">
    <source>
        <dbReference type="SAM" id="MobiDB-lite"/>
    </source>
</evidence>
<proteinExistence type="inferred from homology"/>
<evidence type="ECO:0000313" key="10">
    <source>
        <dbReference type="EMBL" id="RXK37921.1"/>
    </source>
</evidence>
<dbReference type="Gene3D" id="1.10.510.10">
    <property type="entry name" value="Transferase(Phosphotransferase) domain 1"/>
    <property type="match status" value="1"/>
</dbReference>
<dbReference type="OrthoDB" id="1043025at2759"/>
<dbReference type="SUPFAM" id="SSF56112">
    <property type="entry name" value="Protein kinase-like (PK-like)"/>
    <property type="match status" value="1"/>
</dbReference>
<dbReference type="PANTHER" id="PTHR48016">
    <property type="entry name" value="MAP KINASE KINASE KINASE SSK2-RELATED-RELATED"/>
    <property type="match status" value="1"/>
</dbReference>
<dbReference type="Proteomes" id="UP000289152">
    <property type="component" value="Unassembled WGS sequence"/>
</dbReference>
<feature type="compositionally biased region" description="Basic and acidic residues" evidence="8">
    <location>
        <begin position="61"/>
        <end position="70"/>
    </location>
</feature>
<feature type="binding site" evidence="7">
    <location>
        <position position="1235"/>
    </location>
    <ligand>
        <name>ATP</name>
        <dbReference type="ChEBI" id="CHEBI:30616"/>
    </ligand>
</feature>
<evidence type="ECO:0000256" key="6">
    <source>
        <dbReference type="ARBA" id="ARBA00022840"/>
    </source>
</evidence>
<dbReference type="InterPro" id="IPR017441">
    <property type="entry name" value="Protein_kinase_ATP_BS"/>
</dbReference>
<dbReference type="SMART" id="SM00220">
    <property type="entry name" value="S_TKc"/>
    <property type="match status" value="1"/>
</dbReference>
<keyword evidence="6 7" id="KW-0067">ATP-binding</keyword>
<keyword evidence="11" id="KW-1185">Reference proteome</keyword>
<dbReference type="VEuPathDB" id="FungiDB:TREMEDRAFT_33972"/>
<name>A0A4Q1BJL5_TREME</name>
<dbReference type="InterPro" id="IPR011009">
    <property type="entry name" value="Kinase-like_dom_sf"/>
</dbReference>